<evidence type="ECO:0000313" key="2">
    <source>
        <dbReference type="WBParaSite" id="Hba_07187"/>
    </source>
</evidence>
<dbReference type="InterPro" id="IPR027417">
    <property type="entry name" value="P-loop_NTPase"/>
</dbReference>
<proteinExistence type="predicted"/>
<sequence length="55" mass="6775">MFCFFHLKKYIPNILFIYSTIQTFDECLERNGRDCDMKQLWMQIPYFCGNHHFCS</sequence>
<keyword evidence="1" id="KW-1185">Reference proteome</keyword>
<evidence type="ECO:0000313" key="1">
    <source>
        <dbReference type="Proteomes" id="UP000095283"/>
    </source>
</evidence>
<dbReference type="AlphaFoldDB" id="A0A1I7WPU3"/>
<dbReference type="Gene3D" id="3.40.50.300">
    <property type="entry name" value="P-loop containing nucleotide triphosphate hydrolases"/>
    <property type="match status" value="1"/>
</dbReference>
<reference evidence="2" key="1">
    <citation type="submission" date="2016-11" db="UniProtKB">
        <authorList>
            <consortium name="WormBaseParasite"/>
        </authorList>
    </citation>
    <scope>IDENTIFICATION</scope>
</reference>
<protein>
    <submittedName>
        <fullName evidence="2">Uncharacterized protein</fullName>
    </submittedName>
</protein>
<dbReference type="Proteomes" id="UP000095283">
    <property type="component" value="Unplaced"/>
</dbReference>
<name>A0A1I7WPU3_HETBA</name>
<accession>A0A1I7WPU3</accession>
<organism evidence="1 2">
    <name type="scientific">Heterorhabditis bacteriophora</name>
    <name type="common">Entomopathogenic nematode worm</name>
    <dbReference type="NCBI Taxonomy" id="37862"/>
    <lineage>
        <taxon>Eukaryota</taxon>
        <taxon>Metazoa</taxon>
        <taxon>Ecdysozoa</taxon>
        <taxon>Nematoda</taxon>
        <taxon>Chromadorea</taxon>
        <taxon>Rhabditida</taxon>
        <taxon>Rhabditina</taxon>
        <taxon>Rhabditomorpha</taxon>
        <taxon>Strongyloidea</taxon>
        <taxon>Heterorhabditidae</taxon>
        <taxon>Heterorhabditis</taxon>
    </lineage>
</organism>
<dbReference type="WBParaSite" id="Hba_07187">
    <property type="protein sequence ID" value="Hba_07187"/>
    <property type="gene ID" value="Hba_07187"/>
</dbReference>